<dbReference type="Pfam" id="PF09492">
    <property type="entry name" value="Pec_lyase"/>
    <property type="match status" value="1"/>
</dbReference>
<dbReference type="EC" id="4.2.2.2" evidence="1"/>
<protein>
    <submittedName>
        <fullName evidence="1">Pectate lyase</fullName>
        <ecNumber evidence="1">4.2.2.2</ecNumber>
    </submittedName>
</protein>
<dbReference type="RefSeq" id="WP_377522819.1">
    <property type="nucleotide sequence ID" value="NZ_JBHTLD010000014.1"/>
</dbReference>
<dbReference type="Gene3D" id="1.50.10.20">
    <property type="match status" value="1"/>
</dbReference>
<dbReference type="PROSITE" id="PS51257">
    <property type="entry name" value="PROKAR_LIPOPROTEIN"/>
    <property type="match status" value="1"/>
</dbReference>
<dbReference type="NCBIfam" id="TIGR02474">
    <property type="entry name" value="pec_lyase"/>
    <property type="match status" value="1"/>
</dbReference>
<dbReference type="GO" id="GO:0030570">
    <property type="term" value="F:pectate lyase activity"/>
    <property type="evidence" value="ECO:0007669"/>
    <property type="project" value="UniProtKB-EC"/>
</dbReference>
<evidence type="ECO:0000313" key="2">
    <source>
        <dbReference type="Proteomes" id="UP001597094"/>
    </source>
</evidence>
<dbReference type="InterPro" id="IPR012669">
    <property type="entry name" value="Pectate_lyase"/>
</dbReference>
<evidence type="ECO:0000313" key="1">
    <source>
        <dbReference type="EMBL" id="MFD1185172.1"/>
    </source>
</evidence>
<dbReference type="SUPFAM" id="SSF81853">
    <property type="entry name" value="Family 10 polysaccharide lyase"/>
    <property type="match status" value="1"/>
</dbReference>
<gene>
    <name evidence="1" type="primary">pelA</name>
    <name evidence="1" type="ORF">ACFQ2O_03060</name>
</gene>
<comment type="caution">
    <text evidence="1">The sequence shown here is derived from an EMBL/GenBank/DDBJ whole genome shotgun (WGS) entry which is preliminary data.</text>
</comment>
<organism evidence="1 2">
    <name type="scientific">Pontibacter rugosus</name>
    <dbReference type="NCBI Taxonomy" id="1745966"/>
    <lineage>
        <taxon>Bacteria</taxon>
        <taxon>Pseudomonadati</taxon>
        <taxon>Bacteroidota</taxon>
        <taxon>Cytophagia</taxon>
        <taxon>Cytophagales</taxon>
        <taxon>Hymenobacteraceae</taxon>
        <taxon>Pontibacter</taxon>
    </lineage>
</organism>
<accession>A0ABW3SMQ3</accession>
<keyword evidence="1" id="KW-0456">Lyase</keyword>
<sequence length="391" mass="43829">MERSFAHCITRMLAHASVPVICLCAVSSTGCTVQNSSATTVKAENTALAEIVEPVRWSRALLERVQKWYSSAEAVRIADNLLIYQHDNGGWDKNTDMAIALSPEEEQELKSPAVKAGISTIDNRATFTQLEYLAKVYAATGQAKYKESFLRGLDYLLEAQYDNGGWPQFYPIKKGYYEHITFNDGAMMGVMQLLRDVAQNKAPYTFVNTSRKELAATAIEKGLDVILKAQVKVNGKLTAWCAQHDHVTLAPAKARAYELVSLSGGESIGIVAYLMELEKPSPEVIQAVNGAVSWMDQVKITGVRVELRNDPAKQERDRVVVTDATAPPLLARFYDIETNKPMFVGRDGVVHDKLAEIERERRGGYSWYVDFPQKLIEQKYPDWKQKWAMLK</sequence>
<dbReference type="Proteomes" id="UP001597094">
    <property type="component" value="Unassembled WGS sequence"/>
</dbReference>
<reference evidence="2" key="1">
    <citation type="journal article" date="2019" name="Int. J. Syst. Evol. Microbiol.">
        <title>The Global Catalogue of Microorganisms (GCM) 10K type strain sequencing project: providing services to taxonomists for standard genome sequencing and annotation.</title>
        <authorList>
            <consortium name="The Broad Institute Genomics Platform"/>
            <consortium name="The Broad Institute Genome Sequencing Center for Infectious Disease"/>
            <person name="Wu L."/>
            <person name="Ma J."/>
        </authorList>
    </citation>
    <scope>NUCLEOTIDE SEQUENCE [LARGE SCALE GENOMIC DNA]</scope>
    <source>
        <strain evidence="2">JCM 31319</strain>
    </source>
</reference>
<proteinExistence type="predicted"/>
<dbReference type="EMBL" id="JBHTLD010000014">
    <property type="protein sequence ID" value="MFD1185172.1"/>
    <property type="molecule type" value="Genomic_DNA"/>
</dbReference>
<name>A0ABW3SMQ3_9BACT</name>
<keyword evidence="2" id="KW-1185">Reference proteome</keyword>